<proteinExistence type="predicted"/>
<feature type="region of interest" description="Disordered" evidence="1">
    <location>
        <begin position="140"/>
        <end position="176"/>
    </location>
</feature>
<evidence type="ECO:0000313" key="2">
    <source>
        <dbReference type="EMBL" id="GIE21206.1"/>
    </source>
</evidence>
<feature type="compositionally biased region" description="Low complexity" evidence="1">
    <location>
        <begin position="300"/>
        <end position="321"/>
    </location>
</feature>
<feature type="region of interest" description="Disordered" evidence="1">
    <location>
        <begin position="206"/>
        <end position="328"/>
    </location>
</feature>
<evidence type="ECO:0000256" key="1">
    <source>
        <dbReference type="SAM" id="MobiDB-lite"/>
    </source>
</evidence>
<organism evidence="2 3">
    <name type="scientific">Winogradskya humida</name>
    <dbReference type="NCBI Taxonomy" id="113566"/>
    <lineage>
        <taxon>Bacteria</taxon>
        <taxon>Bacillati</taxon>
        <taxon>Actinomycetota</taxon>
        <taxon>Actinomycetes</taxon>
        <taxon>Micromonosporales</taxon>
        <taxon>Micromonosporaceae</taxon>
        <taxon>Winogradskya</taxon>
    </lineage>
</organism>
<dbReference type="Proteomes" id="UP000603200">
    <property type="component" value="Unassembled WGS sequence"/>
</dbReference>
<feature type="compositionally biased region" description="Pro residues" evidence="1">
    <location>
        <begin position="152"/>
        <end position="169"/>
    </location>
</feature>
<feature type="compositionally biased region" description="Low complexity" evidence="1">
    <location>
        <begin position="234"/>
        <end position="274"/>
    </location>
</feature>
<sequence>MLAASGGGGGYGGTDWNGFDVKYMWSAVEGHDTDSYFNLVTKGWQGSAELISTHISHVQDYRDNLAVAWPPGKSKASEAYIARLDELIGHLQETLTATSQNISAVRVVAQDLAVAQIKLKPILEQYEANEKLNLAWQNEKTAASASATPTPSATPSPSPAPSPVAPTPPVSSSQQEQLNNQARVIMFNLSSTVLSSHAAMQEPKEYVPAGGGKKETGHGNNGDDPASGVGAGGFIAASGASAAENSRSGGSSVTPTHASTPVTPSTSVPVGHSPIVNTPGPTPTVTTPGSGPVLGGVGPGSVTTPPATVSPVSGGLSPSGAFPGGASGGLPGMATPGLLPSGGLAPGGTIAPGGFAKPGALGAPITRTAMPSGGVIGARPGSGVIGQMPGAGNGGSRVGGSARVNPVGGVIGQQGSVPAAGANGRTGSAGGGRQAGGLRSAGVGGSTRSASGTMAGQPGRSSRKNEGREEATYWDPDNPWVTDEGVDPVLMPTAESGPIDPGPAIGYRR</sequence>
<accession>A0ABQ3ZRK8</accession>
<keyword evidence="3" id="KW-1185">Reference proteome</keyword>
<dbReference type="RefSeq" id="WP_203838329.1">
    <property type="nucleotide sequence ID" value="NZ_BAAATV010000010.1"/>
</dbReference>
<evidence type="ECO:0000313" key="3">
    <source>
        <dbReference type="Proteomes" id="UP000603200"/>
    </source>
</evidence>
<feature type="region of interest" description="Disordered" evidence="1">
    <location>
        <begin position="411"/>
        <end position="509"/>
    </location>
</feature>
<protein>
    <submittedName>
        <fullName evidence="2">Uncharacterized protein</fullName>
    </submittedName>
</protein>
<feature type="compositionally biased region" description="Low complexity" evidence="1">
    <location>
        <begin position="141"/>
        <end position="151"/>
    </location>
</feature>
<gene>
    <name evidence="2" type="ORF">Ahu01nite_043080</name>
</gene>
<comment type="caution">
    <text evidence="2">The sequence shown here is derived from an EMBL/GenBank/DDBJ whole genome shotgun (WGS) entry which is preliminary data.</text>
</comment>
<name>A0ABQ3ZRK8_9ACTN</name>
<dbReference type="EMBL" id="BOMN01000054">
    <property type="protein sequence ID" value="GIE21206.1"/>
    <property type="molecule type" value="Genomic_DNA"/>
</dbReference>
<reference evidence="2 3" key="1">
    <citation type="submission" date="2021-01" db="EMBL/GenBank/DDBJ databases">
        <title>Whole genome shotgun sequence of Actinoplanes humidus NBRC 14915.</title>
        <authorList>
            <person name="Komaki H."/>
            <person name="Tamura T."/>
        </authorList>
    </citation>
    <scope>NUCLEOTIDE SEQUENCE [LARGE SCALE GENOMIC DNA]</scope>
    <source>
        <strain evidence="2 3">NBRC 14915</strain>
    </source>
</reference>